<dbReference type="NCBIfam" id="NF005679">
    <property type="entry name" value="PRK07475.1"/>
    <property type="match status" value="1"/>
</dbReference>
<gene>
    <name evidence="1" type="ORF">SAMN05518684_10294</name>
</gene>
<protein>
    <recommendedName>
        <fullName evidence="3">Aspartate/glutamate racemase family protein</fullName>
    </recommendedName>
</protein>
<evidence type="ECO:0000313" key="1">
    <source>
        <dbReference type="EMBL" id="SER56937.1"/>
    </source>
</evidence>
<name>A0A1H9Q940_9BACI</name>
<keyword evidence="2" id="KW-1185">Reference proteome</keyword>
<evidence type="ECO:0000313" key="2">
    <source>
        <dbReference type="Proteomes" id="UP000198571"/>
    </source>
</evidence>
<dbReference type="RefSeq" id="WP_093047434.1">
    <property type="nucleotide sequence ID" value="NZ_FOGT01000002.1"/>
</dbReference>
<accession>A0A1H9Q940</accession>
<evidence type="ECO:0008006" key="3">
    <source>
        <dbReference type="Google" id="ProtNLM"/>
    </source>
</evidence>
<dbReference type="EMBL" id="FOGT01000002">
    <property type="protein sequence ID" value="SER56937.1"/>
    <property type="molecule type" value="Genomic_DNA"/>
</dbReference>
<proteinExistence type="predicted"/>
<sequence>MILRANKGQVSYGVSIGIILIDTFTPFIPGDVGNATTYSFPVRFQTVKGLTFDKLLNKDRSMLEPLIEAGQDLVNEGVKAVTGDCGYLAMYQEELADTLKVPVFMSSLLQLPFMSHMLKKGEKIGVICSKADYFDEKILEGLGINSHVSLCVRGLEGQENFRKAAHDEIGIIAPDLIEQEVVSVARQLTEDEPAVKLLLLECSSLPPYAAAVQQAVQLPVFDYVTMINYVQSTLVQSRFQGFM</sequence>
<dbReference type="AlphaFoldDB" id="A0A1H9Q940"/>
<reference evidence="2" key="1">
    <citation type="submission" date="2016-10" db="EMBL/GenBank/DDBJ databases">
        <authorList>
            <person name="Varghese N."/>
            <person name="Submissions S."/>
        </authorList>
    </citation>
    <scope>NUCLEOTIDE SEQUENCE [LARGE SCALE GENOMIC DNA]</scope>
    <source>
        <strain evidence="2">S9</strain>
    </source>
</reference>
<dbReference type="OrthoDB" id="1676875at2"/>
<dbReference type="Proteomes" id="UP000198571">
    <property type="component" value="Unassembled WGS sequence"/>
</dbReference>
<dbReference type="STRING" id="1601833.SAMN05518684_10294"/>
<organism evidence="1 2">
    <name type="scientific">Salipaludibacillus aurantiacus</name>
    <dbReference type="NCBI Taxonomy" id="1601833"/>
    <lineage>
        <taxon>Bacteria</taxon>
        <taxon>Bacillati</taxon>
        <taxon>Bacillota</taxon>
        <taxon>Bacilli</taxon>
        <taxon>Bacillales</taxon>
        <taxon>Bacillaceae</taxon>
    </lineage>
</organism>